<evidence type="ECO:0000313" key="1">
    <source>
        <dbReference type="EMBL" id="JAD70916.1"/>
    </source>
</evidence>
<sequence length="28" mass="3457">MNLRRWRLVTVRLKTLVDNRKLGDRLFS</sequence>
<proteinExistence type="predicted"/>
<protein>
    <submittedName>
        <fullName evidence="1">Uncharacterized protein</fullName>
    </submittedName>
</protein>
<dbReference type="EMBL" id="GBRH01226979">
    <property type="protein sequence ID" value="JAD70916.1"/>
    <property type="molecule type" value="Transcribed_RNA"/>
</dbReference>
<reference evidence="1" key="1">
    <citation type="submission" date="2014-09" db="EMBL/GenBank/DDBJ databases">
        <authorList>
            <person name="Magalhaes I.L.F."/>
            <person name="Oliveira U."/>
            <person name="Santos F.R."/>
            <person name="Vidigal T.H.D.A."/>
            <person name="Brescovit A.D."/>
            <person name="Santos A.J."/>
        </authorList>
    </citation>
    <scope>NUCLEOTIDE SEQUENCE</scope>
    <source>
        <tissue evidence="1">Shoot tissue taken approximately 20 cm above the soil surface</tissue>
    </source>
</reference>
<dbReference type="AlphaFoldDB" id="A0A0A9C5R1"/>
<reference evidence="1" key="2">
    <citation type="journal article" date="2015" name="Data Brief">
        <title>Shoot transcriptome of the giant reed, Arundo donax.</title>
        <authorList>
            <person name="Barrero R.A."/>
            <person name="Guerrero F.D."/>
            <person name="Moolhuijzen P."/>
            <person name="Goolsby J.A."/>
            <person name="Tidwell J."/>
            <person name="Bellgard S.E."/>
            <person name="Bellgard M.I."/>
        </authorList>
    </citation>
    <scope>NUCLEOTIDE SEQUENCE</scope>
    <source>
        <tissue evidence="1">Shoot tissue taken approximately 20 cm above the soil surface</tissue>
    </source>
</reference>
<organism evidence="1">
    <name type="scientific">Arundo donax</name>
    <name type="common">Giant reed</name>
    <name type="synonym">Donax arundinaceus</name>
    <dbReference type="NCBI Taxonomy" id="35708"/>
    <lineage>
        <taxon>Eukaryota</taxon>
        <taxon>Viridiplantae</taxon>
        <taxon>Streptophyta</taxon>
        <taxon>Embryophyta</taxon>
        <taxon>Tracheophyta</taxon>
        <taxon>Spermatophyta</taxon>
        <taxon>Magnoliopsida</taxon>
        <taxon>Liliopsida</taxon>
        <taxon>Poales</taxon>
        <taxon>Poaceae</taxon>
        <taxon>PACMAD clade</taxon>
        <taxon>Arundinoideae</taxon>
        <taxon>Arundineae</taxon>
        <taxon>Arundo</taxon>
    </lineage>
</organism>
<accession>A0A0A9C5R1</accession>
<name>A0A0A9C5R1_ARUDO</name>